<sequence length="363" mass="41563">MSDAASGLRSIEVSADQHYSEVFSSLRSLQSHGELCDVEIRTGNGTILAHKVVLAAVAPYFDVMFAGNMEDSRVYRITLQSIDHEILNKLILHAYGCTLVVSEENVQALLVAADFLQLQHVTEKCSEFIIDYILNNENALGIGELFSALGHSSRVLEVEKFVKTNFLSITLTEEFITLPIDKLVELLSRNNLNVIEEDVFIAAARWIEHCPARVQVAFRVLSCVRLRLLRKEFLFNVVARHQAFLSDNSCRRLIDEAKSYLRKRDPCLRALFSRSGRRSSYRYWALFLVGGLNYGVRFAKEAKYDFFTEKWSEIARMNIPRTSHAVAVNDRKMSHYLLSEFQFFLFVRLLFVWMSILPLGSML</sequence>
<evidence type="ECO:0000313" key="5">
    <source>
        <dbReference type="EMBL" id="KAK6758434.1"/>
    </source>
</evidence>
<dbReference type="Pfam" id="PF00651">
    <property type="entry name" value="BTB"/>
    <property type="match status" value="1"/>
</dbReference>
<dbReference type="SUPFAM" id="SSF54695">
    <property type="entry name" value="POZ domain"/>
    <property type="match status" value="1"/>
</dbReference>
<reference evidence="5 6" key="1">
    <citation type="submission" date="2023-08" db="EMBL/GenBank/DDBJ databases">
        <title>A Necator americanus chromosomal reference genome.</title>
        <authorList>
            <person name="Ilik V."/>
            <person name="Petrzelkova K.J."/>
            <person name="Pardy F."/>
            <person name="Fuh T."/>
            <person name="Niatou-Singa F.S."/>
            <person name="Gouil Q."/>
            <person name="Baker L."/>
            <person name="Ritchie M.E."/>
            <person name="Jex A.R."/>
            <person name="Gazzola D."/>
            <person name="Li H."/>
            <person name="Toshio Fujiwara R."/>
            <person name="Zhan B."/>
            <person name="Aroian R.V."/>
            <person name="Pafco B."/>
            <person name="Schwarz E.M."/>
        </authorList>
    </citation>
    <scope>NUCLEOTIDE SEQUENCE [LARGE SCALE GENOMIC DNA]</scope>
    <source>
        <strain evidence="5 6">Aroian</strain>
        <tissue evidence="5">Whole animal</tissue>
    </source>
</reference>
<feature type="transmembrane region" description="Helical" evidence="3">
    <location>
        <begin position="341"/>
        <end position="360"/>
    </location>
</feature>
<dbReference type="SMART" id="SM00875">
    <property type="entry name" value="BACK"/>
    <property type="match status" value="1"/>
</dbReference>
<dbReference type="InterPro" id="IPR000210">
    <property type="entry name" value="BTB/POZ_dom"/>
</dbReference>
<evidence type="ECO:0000259" key="4">
    <source>
        <dbReference type="PROSITE" id="PS50097"/>
    </source>
</evidence>
<protein>
    <recommendedName>
        <fullName evidence="4">BTB domain-containing protein</fullName>
    </recommendedName>
</protein>
<keyword evidence="1" id="KW-0880">Kelch repeat</keyword>
<keyword evidence="2" id="KW-0677">Repeat</keyword>
<dbReference type="InterPro" id="IPR011705">
    <property type="entry name" value="BACK"/>
</dbReference>
<dbReference type="InterPro" id="IPR015915">
    <property type="entry name" value="Kelch-typ_b-propeller"/>
</dbReference>
<evidence type="ECO:0000313" key="6">
    <source>
        <dbReference type="Proteomes" id="UP001303046"/>
    </source>
</evidence>
<evidence type="ECO:0000256" key="3">
    <source>
        <dbReference type="SAM" id="Phobius"/>
    </source>
</evidence>
<feature type="domain" description="BTB" evidence="4">
    <location>
        <begin position="36"/>
        <end position="103"/>
    </location>
</feature>
<comment type="caution">
    <text evidence="5">The sequence shown here is derived from an EMBL/GenBank/DDBJ whole genome shotgun (WGS) entry which is preliminary data.</text>
</comment>
<gene>
    <name evidence="5" type="primary">Necator_chrV.g20743</name>
    <name evidence="5" type="ORF">RB195_015950</name>
</gene>
<dbReference type="SMART" id="SM00225">
    <property type="entry name" value="BTB"/>
    <property type="match status" value="1"/>
</dbReference>
<dbReference type="Gene3D" id="1.25.40.420">
    <property type="match status" value="1"/>
</dbReference>
<dbReference type="Gene3D" id="3.30.710.10">
    <property type="entry name" value="Potassium Channel Kv1.1, Chain A"/>
    <property type="match status" value="1"/>
</dbReference>
<dbReference type="PANTHER" id="PTHR45632:SF17">
    <property type="entry name" value="KELCH-LIKE PROTEIN 31"/>
    <property type="match status" value="1"/>
</dbReference>
<accession>A0ABR1E6V1</accession>
<proteinExistence type="predicted"/>
<keyword evidence="3" id="KW-1133">Transmembrane helix</keyword>
<dbReference type="InterPro" id="IPR006652">
    <property type="entry name" value="Kelch_1"/>
</dbReference>
<dbReference type="InterPro" id="IPR011333">
    <property type="entry name" value="SKP1/BTB/POZ_sf"/>
</dbReference>
<evidence type="ECO:0000256" key="1">
    <source>
        <dbReference type="ARBA" id="ARBA00022441"/>
    </source>
</evidence>
<dbReference type="Proteomes" id="UP001303046">
    <property type="component" value="Unassembled WGS sequence"/>
</dbReference>
<keyword evidence="6" id="KW-1185">Reference proteome</keyword>
<feature type="transmembrane region" description="Helical" evidence="3">
    <location>
        <begin position="281"/>
        <end position="299"/>
    </location>
</feature>
<dbReference type="SUPFAM" id="SSF117281">
    <property type="entry name" value="Kelch motif"/>
    <property type="match status" value="1"/>
</dbReference>
<dbReference type="Pfam" id="PF07707">
    <property type="entry name" value="BACK"/>
    <property type="match status" value="1"/>
</dbReference>
<dbReference type="EMBL" id="JAVFWL010000005">
    <property type="protein sequence ID" value="KAK6758434.1"/>
    <property type="molecule type" value="Genomic_DNA"/>
</dbReference>
<keyword evidence="3" id="KW-0812">Transmembrane</keyword>
<name>A0ABR1E6V1_NECAM</name>
<keyword evidence="3" id="KW-0472">Membrane</keyword>
<dbReference type="SMART" id="SM00612">
    <property type="entry name" value="Kelch"/>
    <property type="match status" value="1"/>
</dbReference>
<dbReference type="PROSITE" id="PS50097">
    <property type="entry name" value="BTB"/>
    <property type="match status" value="1"/>
</dbReference>
<evidence type="ECO:0000256" key="2">
    <source>
        <dbReference type="ARBA" id="ARBA00022737"/>
    </source>
</evidence>
<dbReference type="PANTHER" id="PTHR45632">
    <property type="entry name" value="LD33804P"/>
    <property type="match status" value="1"/>
</dbReference>
<organism evidence="5 6">
    <name type="scientific">Necator americanus</name>
    <name type="common">Human hookworm</name>
    <dbReference type="NCBI Taxonomy" id="51031"/>
    <lineage>
        <taxon>Eukaryota</taxon>
        <taxon>Metazoa</taxon>
        <taxon>Ecdysozoa</taxon>
        <taxon>Nematoda</taxon>
        <taxon>Chromadorea</taxon>
        <taxon>Rhabditida</taxon>
        <taxon>Rhabditina</taxon>
        <taxon>Rhabditomorpha</taxon>
        <taxon>Strongyloidea</taxon>
        <taxon>Ancylostomatidae</taxon>
        <taxon>Bunostominae</taxon>
        <taxon>Necator</taxon>
    </lineage>
</organism>